<evidence type="ECO:0000256" key="3">
    <source>
        <dbReference type="ARBA" id="ARBA00022517"/>
    </source>
</evidence>
<dbReference type="GO" id="GO:0019843">
    <property type="term" value="F:rRNA binding"/>
    <property type="evidence" value="ECO:0007669"/>
    <property type="project" value="UniProtKB-KW"/>
</dbReference>
<evidence type="ECO:0000256" key="2">
    <source>
        <dbReference type="ARBA" id="ARBA00008115"/>
    </source>
</evidence>
<evidence type="ECO:0000256" key="6">
    <source>
        <dbReference type="ARBA" id="ARBA00022679"/>
    </source>
</evidence>
<evidence type="ECO:0000256" key="10">
    <source>
        <dbReference type="ARBA" id="ARBA00023242"/>
    </source>
</evidence>
<dbReference type="InterPro" id="IPR029026">
    <property type="entry name" value="tRNA_m1G_MTases_N"/>
</dbReference>
<dbReference type="FunFam" id="3.40.1280.10:FF:000003">
    <property type="entry name" value="Ribosomal RNA small subunit methyltransferase"/>
    <property type="match status" value="1"/>
</dbReference>
<comment type="subcellular location">
    <subcellularLocation>
        <location evidence="1">Nucleus</location>
        <location evidence="1">Nucleolus</location>
    </subcellularLocation>
</comment>
<dbReference type="InterPro" id="IPR005304">
    <property type="entry name" value="Rbsml_bgen_MeTrfase_EMG1/NEP1"/>
</dbReference>
<dbReference type="GO" id="GO:0070037">
    <property type="term" value="F:rRNA (pseudouridine) methyltransferase activity"/>
    <property type="evidence" value="ECO:0007669"/>
    <property type="project" value="InterPro"/>
</dbReference>
<evidence type="ECO:0000256" key="5">
    <source>
        <dbReference type="ARBA" id="ARBA00022603"/>
    </source>
</evidence>
<evidence type="ECO:0000256" key="4">
    <source>
        <dbReference type="ARBA" id="ARBA00022552"/>
    </source>
</evidence>
<name>A0A1D1XI87_9ARAE</name>
<keyword evidence="9" id="KW-0694">RNA-binding</keyword>
<evidence type="ECO:0000256" key="7">
    <source>
        <dbReference type="ARBA" id="ARBA00022691"/>
    </source>
</evidence>
<dbReference type="Gene3D" id="3.40.1280.10">
    <property type="match status" value="1"/>
</dbReference>
<evidence type="ECO:0000256" key="9">
    <source>
        <dbReference type="ARBA" id="ARBA00022884"/>
    </source>
</evidence>
<dbReference type="AlphaFoldDB" id="A0A1D1XI87"/>
<sequence length="316" mass="34909">MVRPYAVKWLKRKRKKGAAAGAAAAGDVEEERRFEAEERGQEEEEGVEEKRRRVPASSAVATTPEEERMVEANAEGGLPVDPRGADEGDPLQALPGLPLVEPCDQRPKPGVIFVLEKASLRVGKIGKTETILNADDHANFLKKKGSNPADFRPDIVHQALLAILDSPLNKAGRLQALYVKTDDGELIDVKPYVRLPRTFKRFCGLMYQLKNKTSIRATGKREKLFRMISNPVTKHLPVNSRKIGLSYSSQKLVRVQDYVAAAGDDVTLVFVVGAMAHGKIEADYTDDFISVSGYPLSAACCISRICNVLEQRWNIL</sequence>
<dbReference type="InterPro" id="IPR029028">
    <property type="entry name" value="Alpha/beta_knot_MTases"/>
</dbReference>
<keyword evidence="7" id="KW-0949">S-adenosyl-L-methionine</keyword>
<dbReference type="GO" id="GO:0032040">
    <property type="term" value="C:small-subunit processome"/>
    <property type="evidence" value="ECO:0007669"/>
    <property type="project" value="TreeGrafter"/>
</dbReference>
<feature type="compositionally biased region" description="Basic and acidic residues" evidence="11">
    <location>
        <begin position="30"/>
        <end position="39"/>
    </location>
</feature>
<organism evidence="12">
    <name type="scientific">Anthurium amnicola</name>
    <dbReference type="NCBI Taxonomy" id="1678845"/>
    <lineage>
        <taxon>Eukaryota</taxon>
        <taxon>Viridiplantae</taxon>
        <taxon>Streptophyta</taxon>
        <taxon>Embryophyta</taxon>
        <taxon>Tracheophyta</taxon>
        <taxon>Spermatophyta</taxon>
        <taxon>Magnoliopsida</taxon>
        <taxon>Liliopsida</taxon>
        <taxon>Araceae</taxon>
        <taxon>Pothoideae</taxon>
        <taxon>Potheae</taxon>
        <taxon>Anthurium</taxon>
    </lineage>
</organism>
<protein>
    <submittedName>
        <fullName evidence="12">Ribosomal RNA small subunit methyltransferase NEP1</fullName>
    </submittedName>
</protein>
<keyword evidence="6 12" id="KW-0808">Transferase</keyword>
<keyword evidence="3" id="KW-0690">Ribosome biogenesis</keyword>
<feature type="region of interest" description="Disordered" evidence="11">
    <location>
        <begin position="13"/>
        <end position="71"/>
    </location>
</feature>
<evidence type="ECO:0000256" key="11">
    <source>
        <dbReference type="SAM" id="MobiDB-lite"/>
    </source>
</evidence>
<dbReference type="PANTHER" id="PTHR12636">
    <property type="entry name" value="NEP1/MRA1"/>
    <property type="match status" value="1"/>
</dbReference>
<comment type="similarity">
    <text evidence="2">Belongs to the class IV-like SAM-binding methyltransferase superfamily. RNA methyltransferase NEP1 family.</text>
</comment>
<dbReference type="CDD" id="cd18088">
    <property type="entry name" value="Nep1-like"/>
    <property type="match status" value="1"/>
</dbReference>
<keyword evidence="10" id="KW-0539">Nucleus</keyword>
<proteinExistence type="inferred from homology"/>
<dbReference type="EMBL" id="GDJX01025812">
    <property type="protein sequence ID" value="JAT42124.1"/>
    <property type="molecule type" value="Transcribed_RNA"/>
</dbReference>
<evidence type="ECO:0000256" key="8">
    <source>
        <dbReference type="ARBA" id="ARBA00022730"/>
    </source>
</evidence>
<dbReference type="PANTHER" id="PTHR12636:SF5">
    <property type="entry name" value="RIBOSOMAL RNA SMALL SUBUNIT METHYLTRANSFERASE NEP1"/>
    <property type="match status" value="1"/>
</dbReference>
<keyword evidence="4" id="KW-0698">rRNA processing</keyword>
<accession>A0A1D1XI87</accession>
<reference evidence="12" key="1">
    <citation type="submission" date="2015-07" db="EMBL/GenBank/DDBJ databases">
        <title>Transcriptome Assembly of Anthurium amnicola.</title>
        <authorList>
            <person name="Suzuki J."/>
        </authorList>
    </citation>
    <scope>NUCLEOTIDE SEQUENCE</scope>
</reference>
<dbReference type="GO" id="GO:0070475">
    <property type="term" value="P:rRNA base methylation"/>
    <property type="evidence" value="ECO:0007669"/>
    <property type="project" value="InterPro"/>
</dbReference>
<evidence type="ECO:0000313" key="12">
    <source>
        <dbReference type="EMBL" id="JAT42124.1"/>
    </source>
</evidence>
<dbReference type="Pfam" id="PF03587">
    <property type="entry name" value="EMG1"/>
    <property type="match status" value="1"/>
</dbReference>
<gene>
    <name evidence="12" type="primary">Emg1</name>
    <name evidence="12" type="ORF">g.38919</name>
</gene>
<dbReference type="SUPFAM" id="SSF75217">
    <property type="entry name" value="alpha/beta knot"/>
    <property type="match status" value="1"/>
</dbReference>
<keyword evidence="8" id="KW-0699">rRNA-binding</keyword>
<keyword evidence="5 12" id="KW-0489">Methyltransferase</keyword>
<evidence type="ECO:0000256" key="1">
    <source>
        <dbReference type="ARBA" id="ARBA00004604"/>
    </source>
</evidence>